<evidence type="ECO:0000256" key="1">
    <source>
        <dbReference type="SAM" id="Phobius"/>
    </source>
</evidence>
<name>A0A0B7KKA8_BIOOC</name>
<dbReference type="PANTHER" id="PTHR37845:SF1">
    <property type="entry name" value="SEQUENCE ORPHAN"/>
    <property type="match status" value="1"/>
</dbReference>
<dbReference type="AlphaFoldDB" id="A0A0B7KKA8"/>
<evidence type="ECO:0000313" key="3">
    <source>
        <dbReference type="EMBL" id="KAF9755776.1"/>
    </source>
</evidence>
<keyword evidence="1" id="KW-1133">Transmembrane helix</keyword>
<dbReference type="EMBL" id="JADCTT010000003">
    <property type="protein sequence ID" value="KAF9755776.1"/>
    <property type="molecule type" value="Genomic_DNA"/>
</dbReference>
<protein>
    <submittedName>
        <fullName evidence="2">Uncharacterized protein</fullName>
    </submittedName>
</protein>
<evidence type="ECO:0000313" key="2">
    <source>
        <dbReference type="EMBL" id="CEO55136.1"/>
    </source>
</evidence>
<sequence>MAEVESIHRQQQCTSWSFAADFFSAACAAALVAPWVNAIDKMIYYRVAKGDSFKDSCKSFLSKPKKLLGAFHICFLVYFGTYATANLLNSFCTIDDSYDPATMSASSAKLSTTRFCVSAAVGTGLCLYKDGYVARAVGKASLPLFSYILFAARDATTCFTSFQLPPLVAQLSASSLANPALNTAKSGNSELANLASLAAAQLVSTPIHVLGLDLHNRRKKSTARQRIQALWKHAPAVSSLRMARVMPTFFIGNSVNTTFRSSMIDIGL</sequence>
<dbReference type="Proteomes" id="UP000616885">
    <property type="component" value="Unassembled WGS sequence"/>
</dbReference>
<dbReference type="PANTHER" id="PTHR37845">
    <property type="entry name" value="SEQUENCE ORPHAN"/>
    <property type="match status" value="1"/>
</dbReference>
<gene>
    <name evidence="2" type="ORF">BN869_000011194_1</name>
    <name evidence="3" type="ORF">IM811_011217</name>
</gene>
<dbReference type="InterPro" id="IPR038781">
    <property type="entry name" value="C365.16-ike"/>
</dbReference>
<feature type="transmembrane region" description="Helical" evidence="1">
    <location>
        <begin position="16"/>
        <end position="36"/>
    </location>
</feature>
<reference evidence="3" key="2">
    <citation type="submission" date="2020-10" db="EMBL/GenBank/DDBJ databases">
        <title>High-Quality Genome Resource of Clonostachys rosea strain S41 by Oxford Nanopore Long-Read Sequencing.</title>
        <authorList>
            <person name="Wang H."/>
        </authorList>
    </citation>
    <scope>NUCLEOTIDE SEQUENCE</scope>
    <source>
        <strain evidence="3">S41</strain>
    </source>
</reference>
<reference evidence="2" key="1">
    <citation type="submission" date="2015-01" db="EMBL/GenBank/DDBJ databases">
        <authorList>
            <person name="Durling Mikael"/>
        </authorList>
    </citation>
    <scope>NUCLEOTIDE SEQUENCE</scope>
</reference>
<accession>A0A0B7KKA8</accession>
<dbReference type="EMBL" id="CDPU01000049">
    <property type="protein sequence ID" value="CEO55136.1"/>
    <property type="molecule type" value="Genomic_DNA"/>
</dbReference>
<proteinExistence type="predicted"/>
<feature type="transmembrane region" description="Helical" evidence="1">
    <location>
        <begin position="67"/>
        <end position="88"/>
    </location>
</feature>
<keyword evidence="1" id="KW-0472">Membrane</keyword>
<keyword evidence="1" id="KW-0812">Transmembrane</keyword>
<dbReference type="GO" id="GO:0005739">
    <property type="term" value="C:mitochondrion"/>
    <property type="evidence" value="ECO:0007669"/>
    <property type="project" value="TreeGrafter"/>
</dbReference>
<organism evidence="2">
    <name type="scientific">Bionectria ochroleuca</name>
    <name type="common">Gliocladium roseum</name>
    <dbReference type="NCBI Taxonomy" id="29856"/>
    <lineage>
        <taxon>Eukaryota</taxon>
        <taxon>Fungi</taxon>
        <taxon>Dikarya</taxon>
        <taxon>Ascomycota</taxon>
        <taxon>Pezizomycotina</taxon>
        <taxon>Sordariomycetes</taxon>
        <taxon>Hypocreomycetidae</taxon>
        <taxon>Hypocreales</taxon>
        <taxon>Bionectriaceae</taxon>
        <taxon>Clonostachys</taxon>
    </lineage>
</organism>